<evidence type="ECO:0000256" key="2">
    <source>
        <dbReference type="SAM" id="SignalP"/>
    </source>
</evidence>
<keyword evidence="4" id="KW-1185">Reference proteome</keyword>
<dbReference type="AlphaFoldDB" id="A0A7X2D4M4"/>
<dbReference type="EMBL" id="WIVE01000025">
    <property type="protein sequence ID" value="MQX36757.1"/>
    <property type="molecule type" value="Genomic_DNA"/>
</dbReference>
<evidence type="ECO:0000313" key="4">
    <source>
        <dbReference type="Proteomes" id="UP000434582"/>
    </source>
</evidence>
<accession>A0A7X2D4M4</accession>
<reference evidence="3 4" key="1">
    <citation type="submission" date="2019-10" db="EMBL/GenBank/DDBJ databases">
        <title>Draft whole-genome sequence of the purple nonsulfur photosynthetic bacterium Roseospira navarrensis DSM 15114.</title>
        <authorList>
            <person name="Kyndt J.A."/>
            <person name="Meyer T.E."/>
        </authorList>
    </citation>
    <scope>NUCLEOTIDE SEQUENCE [LARGE SCALE GENOMIC DNA]</scope>
    <source>
        <strain evidence="3 4">DSM 15114</strain>
    </source>
</reference>
<dbReference type="InterPro" id="IPR019225">
    <property type="entry name" value="DUF2155"/>
</dbReference>
<dbReference type="Pfam" id="PF09923">
    <property type="entry name" value="DUF2155"/>
    <property type="match status" value="1"/>
</dbReference>
<feature type="chain" id="PRO_5031456383" evidence="2">
    <location>
        <begin position="22"/>
        <end position="196"/>
    </location>
</feature>
<feature type="region of interest" description="Disordered" evidence="1">
    <location>
        <begin position="36"/>
        <end position="62"/>
    </location>
</feature>
<feature type="signal peptide" evidence="2">
    <location>
        <begin position="1"/>
        <end position="21"/>
    </location>
</feature>
<sequence length="196" mass="20390">MTVRRLRPAARLSAPAVTVLAAAGLAWSPAAPTPDPGGAALLRVQQDGPSGAAPAPSRDDVPRIDSDHVVLRWLDKSTARVDQVTVPVGRAVTLGGVEVMAQACRRTAPDQTPEHAAFLKIAELQPDEPPRPVFQGWMFASSPSLSAMEHPVYDVWVLECRDTPPGGQDEAGSEGADGPDSLDSPSSASDSAAGSQ</sequence>
<gene>
    <name evidence="3" type="ORF">GHC57_09535</name>
</gene>
<name>A0A7X2D4M4_9PROT</name>
<dbReference type="RefSeq" id="WP_153343541.1">
    <property type="nucleotide sequence ID" value="NZ_WIVE01000025.1"/>
</dbReference>
<dbReference type="Proteomes" id="UP000434582">
    <property type="component" value="Unassembled WGS sequence"/>
</dbReference>
<proteinExistence type="predicted"/>
<feature type="compositionally biased region" description="Low complexity" evidence="1">
    <location>
        <begin position="176"/>
        <end position="196"/>
    </location>
</feature>
<evidence type="ECO:0000313" key="3">
    <source>
        <dbReference type="EMBL" id="MQX36757.1"/>
    </source>
</evidence>
<feature type="region of interest" description="Disordered" evidence="1">
    <location>
        <begin position="160"/>
        <end position="196"/>
    </location>
</feature>
<organism evidence="3 4">
    <name type="scientific">Roseospira navarrensis</name>
    <dbReference type="NCBI Taxonomy" id="140058"/>
    <lineage>
        <taxon>Bacteria</taxon>
        <taxon>Pseudomonadati</taxon>
        <taxon>Pseudomonadota</taxon>
        <taxon>Alphaproteobacteria</taxon>
        <taxon>Rhodospirillales</taxon>
        <taxon>Rhodospirillaceae</taxon>
        <taxon>Roseospira</taxon>
    </lineage>
</organism>
<evidence type="ECO:0000256" key="1">
    <source>
        <dbReference type="SAM" id="MobiDB-lite"/>
    </source>
</evidence>
<keyword evidence="2" id="KW-0732">Signal</keyword>
<protein>
    <submittedName>
        <fullName evidence="3">DUF2155 domain-containing protein</fullName>
    </submittedName>
</protein>
<comment type="caution">
    <text evidence="3">The sequence shown here is derived from an EMBL/GenBank/DDBJ whole genome shotgun (WGS) entry which is preliminary data.</text>
</comment>
<dbReference type="OrthoDB" id="9810376at2"/>